<dbReference type="EC" id="2.6.1.11" evidence="5"/>
<dbReference type="PANTHER" id="PTHR11986:SF79">
    <property type="entry name" value="ACETYLORNITHINE AMINOTRANSFERASE, MITOCHONDRIAL"/>
    <property type="match status" value="1"/>
</dbReference>
<evidence type="ECO:0000256" key="5">
    <source>
        <dbReference type="HAMAP-Rule" id="MF_01107"/>
    </source>
</evidence>
<evidence type="ECO:0000256" key="3">
    <source>
        <dbReference type="ARBA" id="ARBA00022679"/>
    </source>
</evidence>
<feature type="binding site" evidence="5">
    <location>
        <begin position="222"/>
        <end position="225"/>
    </location>
    <ligand>
        <name>pyridoxal 5'-phosphate</name>
        <dbReference type="ChEBI" id="CHEBI:597326"/>
    </ligand>
</feature>
<dbReference type="InterPro" id="IPR005814">
    <property type="entry name" value="Aminotrans_3"/>
</dbReference>
<dbReference type="InterPro" id="IPR015421">
    <property type="entry name" value="PyrdxlP-dep_Trfase_major"/>
</dbReference>
<dbReference type="GO" id="GO:0005737">
    <property type="term" value="C:cytoplasm"/>
    <property type="evidence" value="ECO:0007669"/>
    <property type="project" value="UniProtKB-SubCell"/>
</dbReference>
<feature type="binding site" evidence="5">
    <location>
        <begin position="105"/>
        <end position="106"/>
    </location>
    <ligand>
        <name>pyridoxal 5'-phosphate</name>
        <dbReference type="ChEBI" id="CHEBI:597326"/>
    </ligand>
</feature>
<dbReference type="GO" id="GO:0006526">
    <property type="term" value="P:L-arginine biosynthetic process"/>
    <property type="evidence" value="ECO:0007669"/>
    <property type="project" value="UniProtKB-UniRule"/>
</dbReference>
<proteinExistence type="inferred from homology"/>
<keyword evidence="4 5" id="KW-0663">Pyridoxal phosphate</keyword>
<keyword evidence="5" id="KW-0963">Cytoplasm</keyword>
<evidence type="ECO:0000256" key="4">
    <source>
        <dbReference type="ARBA" id="ARBA00022898"/>
    </source>
</evidence>
<evidence type="ECO:0000256" key="1">
    <source>
        <dbReference type="ARBA" id="ARBA00022576"/>
    </source>
</evidence>
<keyword evidence="2 5" id="KW-0028">Amino-acid biosynthesis</keyword>
<dbReference type="Pfam" id="PF00202">
    <property type="entry name" value="Aminotran_3"/>
    <property type="match status" value="1"/>
</dbReference>
<dbReference type="HAMAP" id="MF_01107">
    <property type="entry name" value="ArgD_aminotrans_3"/>
    <property type="match status" value="1"/>
</dbReference>
<comment type="similarity">
    <text evidence="5">Belongs to the class-III pyridoxal-phosphate-dependent aminotransferase family. ArgD subfamily.</text>
</comment>
<evidence type="ECO:0000256" key="2">
    <source>
        <dbReference type="ARBA" id="ARBA00022605"/>
    </source>
</evidence>
<dbReference type="InterPro" id="IPR015424">
    <property type="entry name" value="PyrdxlP-dep_Trfase"/>
</dbReference>
<comment type="cofactor">
    <cofactor evidence="5">
        <name>pyridoxal 5'-phosphate</name>
        <dbReference type="ChEBI" id="CHEBI:597326"/>
    </cofactor>
    <text evidence="5">Binds 1 pyridoxal phosphate per subunit.</text>
</comment>
<comment type="catalytic activity">
    <reaction evidence="5">
        <text>N(2)-acetyl-L-ornithine + 2-oxoglutarate = N-acetyl-L-glutamate 5-semialdehyde + L-glutamate</text>
        <dbReference type="Rhea" id="RHEA:18049"/>
        <dbReference type="ChEBI" id="CHEBI:16810"/>
        <dbReference type="ChEBI" id="CHEBI:29123"/>
        <dbReference type="ChEBI" id="CHEBI:29985"/>
        <dbReference type="ChEBI" id="CHEBI:57805"/>
        <dbReference type="EC" id="2.6.1.11"/>
    </reaction>
</comment>
<feature type="binding site" evidence="5">
    <location>
        <position position="279"/>
    </location>
    <ligand>
        <name>N(2)-acetyl-L-ornithine</name>
        <dbReference type="ChEBI" id="CHEBI:57805"/>
    </ligand>
</feature>
<dbReference type="InterPro" id="IPR004636">
    <property type="entry name" value="AcOrn/SuccOrn_fam"/>
</dbReference>
<evidence type="ECO:0000313" key="6">
    <source>
        <dbReference type="EMBL" id="MBF8436266.1"/>
    </source>
</evidence>
<dbReference type="CDD" id="cd00610">
    <property type="entry name" value="OAT_like"/>
    <property type="match status" value="1"/>
</dbReference>
<dbReference type="GO" id="GO:0042802">
    <property type="term" value="F:identical protein binding"/>
    <property type="evidence" value="ECO:0007669"/>
    <property type="project" value="TreeGrafter"/>
</dbReference>
<comment type="subunit">
    <text evidence="5">Homodimer.</text>
</comment>
<comment type="subcellular location">
    <subcellularLocation>
        <location evidence="5">Cytoplasm</location>
    </subcellularLocation>
</comment>
<feature type="modified residue" description="N6-(pyridoxal phosphate)lysine" evidence="5">
    <location>
        <position position="251"/>
    </location>
</feature>
<comment type="caution">
    <text evidence="6">The sequence shown here is derived from an EMBL/GenBank/DDBJ whole genome shotgun (WGS) entry which is preliminary data.</text>
</comment>
<dbReference type="PIRSF" id="PIRSF000521">
    <property type="entry name" value="Transaminase_4ab_Lys_Orn"/>
    <property type="match status" value="1"/>
</dbReference>
<dbReference type="InterPro" id="IPR049704">
    <property type="entry name" value="Aminotrans_3_PPA_site"/>
</dbReference>
<reference evidence="6" key="1">
    <citation type="submission" date="2020-11" db="EMBL/GenBank/DDBJ databases">
        <title>Halonatronomonas betainensis gen. nov., sp. nov. a novel haloalkaliphilic representative of the family Halanaerobiacae capable of betaine degradation.</title>
        <authorList>
            <person name="Boltyanskaya Y."/>
            <person name="Kevbrin V."/>
            <person name="Detkova E."/>
            <person name="Grouzdev D.S."/>
            <person name="Koziaeva V."/>
            <person name="Zhilina T."/>
        </authorList>
    </citation>
    <scope>NUCLEOTIDE SEQUENCE</scope>
    <source>
        <strain evidence="6">Z-7014</strain>
    </source>
</reference>
<dbReference type="NCBIfam" id="NF002325">
    <property type="entry name" value="PRK01278.1"/>
    <property type="match status" value="1"/>
</dbReference>
<dbReference type="PANTHER" id="PTHR11986">
    <property type="entry name" value="AMINOTRANSFERASE CLASS III"/>
    <property type="match status" value="1"/>
</dbReference>
<dbReference type="InterPro" id="IPR050103">
    <property type="entry name" value="Class-III_PLP-dep_AT"/>
</dbReference>
<accession>A0A931AR24</accession>
<dbReference type="RefSeq" id="WP_270453070.1">
    <property type="nucleotide sequence ID" value="NZ_JADPIE010000002.1"/>
</dbReference>
<keyword evidence="3 5" id="KW-0808">Transferase</keyword>
<comment type="miscellaneous">
    <text evidence="5">May also have succinyldiaminopimelate aminotransferase activity, thus carrying out the corresponding step in lysine biosynthesis.</text>
</comment>
<comment type="pathway">
    <text evidence="5">Amino-acid biosynthesis; L-arginine biosynthesis; N(2)-acetyl-L-ornithine from L-glutamate: step 4/4.</text>
</comment>
<dbReference type="FunFam" id="3.40.640.10:FF:000004">
    <property type="entry name" value="Acetylornithine aminotransferase"/>
    <property type="match status" value="1"/>
</dbReference>
<dbReference type="Gene3D" id="3.40.640.10">
    <property type="entry name" value="Type I PLP-dependent aspartate aminotransferase-like (Major domain)"/>
    <property type="match status" value="1"/>
</dbReference>
<dbReference type="SUPFAM" id="SSF53383">
    <property type="entry name" value="PLP-dependent transferases"/>
    <property type="match status" value="1"/>
</dbReference>
<dbReference type="NCBIfam" id="TIGR00707">
    <property type="entry name" value="argD"/>
    <property type="match status" value="1"/>
</dbReference>
<dbReference type="AlphaFoldDB" id="A0A931AR24"/>
<dbReference type="EMBL" id="JADPIE010000002">
    <property type="protein sequence ID" value="MBF8436266.1"/>
    <property type="molecule type" value="Genomic_DNA"/>
</dbReference>
<sequence>MQTNEIIGLENKYHMNLYNRIPLVLERGNGVYLYDNEGNCYLDFAAGIAVNSLGHNDPDVTKAIKDQAEKLIHGSNLYHYESQNKLAKILVGNSSADRVFFANSGAEANEAALKLTRRYFYNQNQPKHEIIVADRSFHGRTLATLAATDRPKYQKPFQPLPTGFKVVPFNDLKAAEDAITPETAAIMVEPVQGEGGVRPASQDYLTGLRKLADEKNILLIFDEVQTGIGRTGHFFAHQAYGVEPDIFTSAKALGNGVPISALLAKEKVAKSFQPGDHATTYGGNPLVCSAALATVNKIIQPDFLSSVRETGQYLKESLENLSEEVSWLGPVRGMGLLLAVKTGDKTKELMTALRKQGILVLTAGEDLLRFAPPLIIKKEEIDQFIKVFKSLVKDPAFNRINL</sequence>
<gene>
    <name evidence="5" type="primary">argD</name>
    <name evidence="6" type="ORF">I0Q91_04175</name>
</gene>
<dbReference type="GO" id="GO:0003992">
    <property type="term" value="F:N2-acetyl-L-ornithine:2-oxoglutarate 5-aminotransferase activity"/>
    <property type="evidence" value="ECO:0007669"/>
    <property type="project" value="UniProtKB-UniRule"/>
</dbReference>
<dbReference type="Proteomes" id="UP000621436">
    <property type="component" value="Unassembled WGS sequence"/>
</dbReference>
<keyword evidence="5" id="KW-0055">Arginine biosynthesis</keyword>
<dbReference type="InterPro" id="IPR015422">
    <property type="entry name" value="PyrdxlP-dep_Trfase_small"/>
</dbReference>
<keyword evidence="1 5" id="KW-0032">Aminotransferase</keyword>
<feature type="binding site" evidence="5">
    <location>
        <position position="280"/>
    </location>
    <ligand>
        <name>pyridoxal 5'-phosphate</name>
        <dbReference type="ChEBI" id="CHEBI:597326"/>
    </ligand>
</feature>
<protein>
    <recommendedName>
        <fullName evidence="5">Acetylornithine aminotransferase</fullName>
        <shortName evidence="5">ACOAT</shortName>
        <ecNumber evidence="5">2.6.1.11</ecNumber>
    </recommendedName>
</protein>
<dbReference type="PROSITE" id="PS00600">
    <property type="entry name" value="AA_TRANSFER_CLASS_3"/>
    <property type="match status" value="1"/>
</dbReference>
<feature type="binding site" evidence="5">
    <location>
        <position position="137"/>
    </location>
    <ligand>
        <name>pyridoxal 5'-phosphate</name>
        <dbReference type="ChEBI" id="CHEBI:597326"/>
    </ligand>
</feature>
<organism evidence="6 7">
    <name type="scientific">Halonatronomonas betaini</name>
    <dbReference type="NCBI Taxonomy" id="2778430"/>
    <lineage>
        <taxon>Bacteria</taxon>
        <taxon>Bacillati</taxon>
        <taxon>Bacillota</taxon>
        <taxon>Clostridia</taxon>
        <taxon>Halanaerobiales</taxon>
        <taxon>Halarsenatibacteraceae</taxon>
        <taxon>Halonatronomonas</taxon>
    </lineage>
</organism>
<dbReference type="GO" id="GO:0030170">
    <property type="term" value="F:pyridoxal phosphate binding"/>
    <property type="evidence" value="ECO:0007669"/>
    <property type="project" value="InterPro"/>
</dbReference>
<keyword evidence="7" id="KW-1185">Reference proteome</keyword>
<dbReference type="Gene3D" id="3.90.1150.10">
    <property type="entry name" value="Aspartate Aminotransferase, domain 1"/>
    <property type="match status" value="1"/>
</dbReference>
<name>A0A931AR24_9FIRM</name>
<evidence type="ECO:0000313" key="7">
    <source>
        <dbReference type="Proteomes" id="UP000621436"/>
    </source>
</evidence>
<feature type="binding site" evidence="5">
    <location>
        <position position="140"/>
    </location>
    <ligand>
        <name>N(2)-acetyl-L-ornithine</name>
        <dbReference type="ChEBI" id="CHEBI:57805"/>
    </ligand>
</feature>